<sequence>SRRVCHWALRTGNLRDALTFYELVFGLRILRHEEFAAGHPESGGAYGGAWSKTVVGWGPERTDFALELTYSYGADATTQADGLLHIAVACPEAATRAAALGYAVAYDRGAPVVAGPDDVKYKIVEPSSGRAERWSAVCLKSASLRSTERYFVDVLGWTKFARPPPGCAPAGSSLTLGFDGDDQVRVVFCEGSPKPGARRGRLAVAVPDARAAHDAATAAALGSVVAPAATLQTPGKADVGVSVLADPDGYEVAVVGAAGFYDLARPRYD</sequence>
<reference evidence="2 3" key="1">
    <citation type="journal article" date="2011" name="Proc. Natl. Acad. Sci. U.S.A.">
        <title>Niche of harmful alga Aureococcus anophagefferens revealed through ecogenomics.</title>
        <authorList>
            <person name="Gobler C.J."/>
            <person name="Berry D.L."/>
            <person name="Dyhrman S.T."/>
            <person name="Wilhelm S.W."/>
            <person name="Salamov A."/>
            <person name="Lobanov A.V."/>
            <person name="Zhang Y."/>
            <person name="Collier J.L."/>
            <person name="Wurch L.L."/>
            <person name="Kustka A.B."/>
            <person name="Dill B.D."/>
            <person name="Shah M."/>
            <person name="VerBerkmoes N.C."/>
            <person name="Kuo A."/>
            <person name="Terry A."/>
            <person name="Pangilinan J."/>
            <person name="Lindquist E.A."/>
            <person name="Lucas S."/>
            <person name="Paulsen I.T."/>
            <person name="Hattenrath-Lehmann T.K."/>
            <person name="Talmage S.C."/>
            <person name="Walker E.A."/>
            <person name="Koch F."/>
            <person name="Burson A.M."/>
            <person name="Marcoval M.A."/>
            <person name="Tang Y.Z."/>
            <person name="Lecleir G.R."/>
            <person name="Coyne K.J."/>
            <person name="Berg G.M."/>
            <person name="Bertrand E.M."/>
            <person name="Saito M.A."/>
            <person name="Gladyshev V.N."/>
            <person name="Grigoriev I.V."/>
        </authorList>
    </citation>
    <scope>NUCLEOTIDE SEQUENCE [LARGE SCALE GENOMIC DNA]</scope>
    <source>
        <strain evidence="3">CCMP 1984</strain>
    </source>
</reference>
<accession>F0YMV6</accession>
<organism evidence="3">
    <name type="scientific">Aureococcus anophagefferens</name>
    <name type="common">Harmful bloom alga</name>
    <dbReference type="NCBI Taxonomy" id="44056"/>
    <lineage>
        <taxon>Eukaryota</taxon>
        <taxon>Sar</taxon>
        <taxon>Stramenopiles</taxon>
        <taxon>Ochrophyta</taxon>
        <taxon>Pelagophyceae</taxon>
        <taxon>Pelagomonadales</taxon>
        <taxon>Pelagomonadaceae</taxon>
        <taxon>Aureococcus</taxon>
    </lineage>
</organism>
<dbReference type="PROSITE" id="PS51819">
    <property type="entry name" value="VOC"/>
    <property type="match status" value="2"/>
</dbReference>
<dbReference type="InterPro" id="IPR029068">
    <property type="entry name" value="Glyas_Bleomycin-R_OHBP_Dase"/>
</dbReference>
<dbReference type="KEGG" id="aaf:AURANDRAFT_13620"/>
<gene>
    <name evidence="2" type="ORF">AURANDRAFT_13620</name>
</gene>
<protein>
    <recommendedName>
        <fullName evidence="1">VOC domain-containing protein</fullName>
    </recommendedName>
</protein>
<dbReference type="eggNOG" id="KOG2943">
    <property type="taxonomic scope" value="Eukaryota"/>
</dbReference>
<dbReference type="EMBL" id="GL833168">
    <property type="protein sequence ID" value="EGB03533.1"/>
    <property type="molecule type" value="Genomic_DNA"/>
</dbReference>
<dbReference type="SUPFAM" id="SSF54593">
    <property type="entry name" value="Glyoxalase/Bleomycin resistance protein/Dihydroxybiphenyl dioxygenase"/>
    <property type="match status" value="2"/>
</dbReference>
<evidence type="ECO:0000313" key="2">
    <source>
        <dbReference type="EMBL" id="EGB03533.1"/>
    </source>
</evidence>
<dbReference type="Gene3D" id="3.10.180.10">
    <property type="entry name" value="2,3-Dihydroxybiphenyl 1,2-Dioxygenase, domain 1"/>
    <property type="match status" value="2"/>
</dbReference>
<dbReference type="InterPro" id="IPR043193">
    <property type="entry name" value="GLOD4"/>
</dbReference>
<dbReference type="GeneID" id="20218305"/>
<name>F0YMV6_AURAN</name>
<dbReference type="RefSeq" id="XP_009041748.1">
    <property type="nucleotide sequence ID" value="XM_009043500.1"/>
</dbReference>
<feature type="non-terminal residue" evidence="2">
    <location>
        <position position="269"/>
    </location>
</feature>
<dbReference type="OMA" id="CDAECNG"/>
<dbReference type="OrthoDB" id="44061at2759"/>
<dbReference type="InParanoid" id="F0YMV6"/>
<feature type="domain" description="VOC" evidence="1">
    <location>
        <begin position="133"/>
        <end position="257"/>
    </location>
</feature>
<dbReference type="InterPro" id="IPR037523">
    <property type="entry name" value="VOC_core"/>
</dbReference>
<dbReference type="Proteomes" id="UP000002729">
    <property type="component" value="Unassembled WGS sequence"/>
</dbReference>
<evidence type="ECO:0000259" key="1">
    <source>
        <dbReference type="PROSITE" id="PS51819"/>
    </source>
</evidence>
<dbReference type="AlphaFoldDB" id="F0YMV6"/>
<feature type="non-terminal residue" evidence="2">
    <location>
        <position position="1"/>
    </location>
</feature>
<keyword evidence="3" id="KW-1185">Reference proteome</keyword>
<dbReference type="Pfam" id="PF21701">
    <property type="entry name" value="GLOD4_C"/>
    <property type="match status" value="1"/>
</dbReference>
<dbReference type="PANTHER" id="PTHR46466:SF1">
    <property type="entry name" value="GLYOXALASE DOMAIN-CONTAINING PROTEIN 4"/>
    <property type="match status" value="1"/>
</dbReference>
<proteinExistence type="predicted"/>
<feature type="domain" description="VOC" evidence="1">
    <location>
        <begin position="3"/>
        <end position="136"/>
    </location>
</feature>
<evidence type="ECO:0000313" key="3">
    <source>
        <dbReference type="Proteomes" id="UP000002729"/>
    </source>
</evidence>
<dbReference type="PANTHER" id="PTHR46466">
    <property type="entry name" value="GLYOXALASE DOMAIN-CONTAINING PROTEIN 4"/>
    <property type="match status" value="1"/>
</dbReference>